<evidence type="ECO:0000313" key="3">
    <source>
        <dbReference type="Proteomes" id="UP000177811"/>
    </source>
</evidence>
<keyword evidence="1" id="KW-0472">Membrane</keyword>
<accession>A0A1G2KYX5</accession>
<dbReference type="Proteomes" id="UP000177811">
    <property type="component" value="Unassembled WGS sequence"/>
</dbReference>
<feature type="transmembrane region" description="Helical" evidence="1">
    <location>
        <begin position="51"/>
        <end position="84"/>
    </location>
</feature>
<keyword evidence="1" id="KW-0812">Transmembrane</keyword>
<dbReference type="EMBL" id="MHQL01000010">
    <property type="protein sequence ID" value="OHA03681.1"/>
    <property type="molecule type" value="Genomic_DNA"/>
</dbReference>
<reference evidence="2 3" key="1">
    <citation type="journal article" date="2016" name="Nat. Commun.">
        <title>Thousands of microbial genomes shed light on interconnected biogeochemical processes in an aquifer system.</title>
        <authorList>
            <person name="Anantharaman K."/>
            <person name="Brown C.T."/>
            <person name="Hug L.A."/>
            <person name="Sharon I."/>
            <person name="Castelle C.J."/>
            <person name="Probst A.J."/>
            <person name="Thomas B.C."/>
            <person name="Singh A."/>
            <person name="Wilkins M.J."/>
            <person name="Karaoz U."/>
            <person name="Brodie E.L."/>
            <person name="Williams K.H."/>
            <person name="Hubbard S.S."/>
            <person name="Banfield J.F."/>
        </authorList>
    </citation>
    <scope>NUCLEOTIDE SEQUENCE [LARGE SCALE GENOMIC DNA]</scope>
</reference>
<dbReference type="AlphaFoldDB" id="A0A1G2KYX5"/>
<feature type="transmembrane region" description="Helical" evidence="1">
    <location>
        <begin position="96"/>
        <end position="117"/>
    </location>
</feature>
<proteinExistence type="predicted"/>
<feature type="transmembrane region" description="Helical" evidence="1">
    <location>
        <begin position="137"/>
        <end position="153"/>
    </location>
</feature>
<keyword evidence="1" id="KW-1133">Transmembrane helix</keyword>
<name>A0A1G2KYX5_9BACT</name>
<protein>
    <recommendedName>
        <fullName evidence="4">Rod shape-determining protein MreD</fullName>
    </recommendedName>
</protein>
<evidence type="ECO:0000256" key="1">
    <source>
        <dbReference type="SAM" id="Phobius"/>
    </source>
</evidence>
<evidence type="ECO:0008006" key="4">
    <source>
        <dbReference type="Google" id="ProtNLM"/>
    </source>
</evidence>
<sequence length="166" mass="18389">MGRTITAVLLFAVLLFLELTVIPHFTLYAPPLAMVFFIIRMYRMDAIAGAYYALVSGALYAILHGVSFSSLPIFAALAAAAWLFRQVLTHRGPLHFFVFLGLELVVWQAADIVRIAAAEGLDQLFSIATSSVRFVDVAFSLTIFFFVAAHMFAREFFGVQRTSLGE</sequence>
<evidence type="ECO:0000313" key="2">
    <source>
        <dbReference type="EMBL" id="OHA03681.1"/>
    </source>
</evidence>
<comment type="caution">
    <text evidence="2">The sequence shown here is derived from an EMBL/GenBank/DDBJ whole genome shotgun (WGS) entry which is preliminary data.</text>
</comment>
<organism evidence="2 3">
    <name type="scientific">Candidatus Sungbacteria bacterium RIFCSPHIGHO2_02_FULL_51_29</name>
    <dbReference type="NCBI Taxonomy" id="1802273"/>
    <lineage>
        <taxon>Bacteria</taxon>
        <taxon>Candidatus Sungiibacteriota</taxon>
    </lineage>
</organism>
<gene>
    <name evidence="2" type="ORF">A3C16_03530</name>
</gene>